<proteinExistence type="predicted"/>
<comment type="caution">
    <text evidence="1">The sequence shown here is derived from an EMBL/GenBank/DDBJ whole genome shotgun (WGS) entry which is preliminary data.</text>
</comment>
<dbReference type="HOGENOM" id="CLU_2603054_0_0_10"/>
<dbReference type="EMBL" id="ACKS01000034">
    <property type="protein sequence ID" value="EFA44731.1"/>
    <property type="molecule type" value="Genomic_DNA"/>
</dbReference>
<keyword evidence="2" id="KW-1185">Reference proteome</keyword>
<accession>D1PV11</accession>
<reference evidence="1 2" key="1">
    <citation type="submission" date="2009-10" db="EMBL/GenBank/DDBJ databases">
        <authorList>
            <person name="Qin X."/>
            <person name="Bachman B."/>
            <person name="Battles P."/>
            <person name="Bell A."/>
            <person name="Bess C."/>
            <person name="Bickham C."/>
            <person name="Chaboub L."/>
            <person name="Chen D."/>
            <person name="Coyle M."/>
            <person name="Deiros D.R."/>
            <person name="Dinh H."/>
            <person name="Forbes L."/>
            <person name="Fowler G."/>
            <person name="Francisco L."/>
            <person name="Fu Q."/>
            <person name="Gubbala S."/>
            <person name="Hale W."/>
            <person name="Han Y."/>
            <person name="Hemphill L."/>
            <person name="Highlander S.K."/>
            <person name="Hirani K."/>
            <person name="Hogues M."/>
            <person name="Jackson L."/>
            <person name="Jakkamsetti A."/>
            <person name="Javaid M."/>
            <person name="Jiang H."/>
            <person name="Korchina V."/>
            <person name="Kovar C."/>
            <person name="Lara F."/>
            <person name="Lee S."/>
            <person name="Mata R."/>
            <person name="Mathew T."/>
            <person name="Moen C."/>
            <person name="Morales K."/>
            <person name="Munidasa M."/>
            <person name="Nazareth L."/>
            <person name="Ngo R."/>
            <person name="Nguyen L."/>
            <person name="Okwuonu G."/>
            <person name="Ongeri F."/>
            <person name="Patil S."/>
            <person name="Petrosino J."/>
            <person name="Pham C."/>
            <person name="Pham P."/>
            <person name="Pu L.-L."/>
            <person name="Puazo M."/>
            <person name="Raj R."/>
            <person name="Reid J."/>
            <person name="Rouhana J."/>
            <person name="Saada N."/>
            <person name="Shang Y."/>
            <person name="Simmons D."/>
            <person name="Thornton R."/>
            <person name="Warren J."/>
            <person name="Weissenberger G."/>
            <person name="Zhang J."/>
            <person name="Zhang L."/>
            <person name="Zhou C."/>
            <person name="Zhu D."/>
            <person name="Muzny D."/>
            <person name="Worley K."/>
            <person name="Gibbs R."/>
        </authorList>
    </citation>
    <scope>NUCLEOTIDE SEQUENCE [LARGE SCALE GENOMIC DNA]</scope>
    <source>
        <strain evidence="1 2">DSM 17361</strain>
    </source>
</reference>
<protein>
    <submittedName>
        <fullName evidence="1">Uncharacterized protein</fullName>
    </submittedName>
</protein>
<name>D1PV11_9BACT</name>
<dbReference type="Proteomes" id="UP000003160">
    <property type="component" value="Unassembled WGS sequence"/>
</dbReference>
<gene>
    <name evidence="1" type="ORF">HMPREF0645_0796</name>
</gene>
<evidence type="ECO:0000313" key="2">
    <source>
        <dbReference type="Proteomes" id="UP000003160"/>
    </source>
</evidence>
<evidence type="ECO:0000313" key="1">
    <source>
        <dbReference type="EMBL" id="EFA44731.1"/>
    </source>
</evidence>
<sequence length="79" mass="9517">MHILPFSFFILHSTLYKILLPFPANFFRRIWAEMRHVFADNFIPEKYQKHKTDAVTALWHRDSSFSIARPNLCRIVIRV</sequence>
<organism evidence="1 2">
    <name type="scientific">Hallella bergensis DSM 17361</name>
    <dbReference type="NCBI Taxonomy" id="585502"/>
    <lineage>
        <taxon>Bacteria</taxon>
        <taxon>Pseudomonadati</taxon>
        <taxon>Bacteroidota</taxon>
        <taxon>Bacteroidia</taxon>
        <taxon>Bacteroidales</taxon>
        <taxon>Prevotellaceae</taxon>
        <taxon>Hallella</taxon>
    </lineage>
</organism>
<dbReference type="AlphaFoldDB" id="D1PV11"/>